<protein>
    <submittedName>
        <fullName evidence="1">Type VI secretion system baseplate subunit TssF</fullName>
    </submittedName>
</protein>
<sequence>MPLQQQFQDEMTFIKSAIHDFADMNPQLSQFLIEEGQDPDVERMLDGLAYMTATLKAKLKQDFPNLSQDLIQLLWPNYLRPVPSITIMNATSLSDRINFIPKGTQVTTSTSDQPACIFQICRDLIVTPAKLESSQIVRESSDSLLLTFSFNHSSEPLDLEQYSFYLGQDPYIGSQLYMMLTNYVTSASVVINDVELPLETPKFNLVGFERSDAMIPYPENTNTGNRLLQEYFCFNEGFLFLRITHENKNIFPKSLKYSTFSLKVNFSRSFPPSLKLRNDSVQINCVPAINLFHHDGEPIILHGRKSQYPIVASYQYPEDYDIFSVEHVESCNRRSTTNGNQHQYTYVPFNSFKHQIQREKGYQRLYYQSKQTQHIKNKKITHWLSFVRGDEELWQNKDEIISLRLMCTNRDMPAQLHIGEISHITDKGLADVIKVQNITRPTMQLSPILDSTLYWKAISNLAQNYMSLLDTEVLKQMLMGYNFPAQHNRQSEKNAIKQLSGIQKMETKPSERRLPDGLMVRGFETSIFIKQSTFNSEGEMYLFGTVLSQFFSQVAALNSYHLLTMINMDNQERYTWPMKIGQHSLI</sequence>
<dbReference type="EMBL" id="CAADJA010000002">
    <property type="protein sequence ID" value="VFS52416.1"/>
    <property type="molecule type" value="Genomic_DNA"/>
</dbReference>
<dbReference type="AlphaFoldDB" id="A0A2C6DTM6"/>
<dbReference type="Pfam" id="PF05947">
    <property type="entry name" value="T6SS_TssF"/>
    <property type="match status" value="1"/>
</dbReference>
<organism evidence="1 3">
    <name type="scientific">Budvicia aquatica</name>
    <dbReference type="NCBI Taxonomy" id="82979"/>
    <lineage>
        <taxon>Bacteria</taxon>
        <taxon>Pseudomonadati</taxon>
        <taxon>Pseudomonadota</taxon>
        <taxon>Gammaproteobacteria</taxon>
        <taxon>Enterobacterales</taxon>
        <taxon>Budviciaceae</taxon>
        <taxon>Budvicia</taxon>
    </lineage>
</organism>
<dbReference type="PIRSF" id="PIRSF028304">
    <property type="entry name" value="UCP028304"/>
    <property type="match status" value="1"/>
</dbReference>
<evidence type="ECO:0000313" key="3">
    <source>
        <dbReference type="Proteomes" id="UP000224974"/>
    </source>
</evidence>
<name>A0A2C6DTM6_9GAMM</name>
<dbReference type="Proteomes" id="UP000224974">
    <property type="component" value="Unassembled WGS sequence"/>
</dbReference>
<dbReference type="OrthoDB" id="9763676at2"/>
<dbReference type="InterPro" id="IPR010272">
    <property type="entry name" value="T6SS_TssF"/>
</dbReference>
<dbReference type="NCBIfam" id="TIGR03359">
    <property type="entry name" value="VI_chp_6"/>
    <property type="match status" value="1"/>
</dbReference>
<keyword evidence="3" id="KW-1185">Reference proteome</keyword>
<proteinExistence type="predicted"/>
<dbReference type="RefSeq" id="WP_029094497.1">
    <property type="nucleotide sequence ID" value="NZ_CAADJA010000002.1"/>
</dbReference>
<accession>A0A2C6DTM6</accession>
<reference evidence="2 4" key="3">
    <citation type="submission" date="2019-03" db="EMBL/GenBank/DDBJ databases">
        <authorList>
            <consortium name="Pathogen Informatics"/>
        </authorList>
    </citation>
    <scope>NUCLEOTIDE SEQUENCE [LARGE SCALE GENOMIC DNA]</scope>
    <source>
        <strain evidence="2 4">NCTC12282</strain>
    </source>
</reference>
<reference evidence="1" key="2">
    <citation type="submission" date="2017-09" db="EMBL/GenBank/DDBJ databases">
        <title>FDA dAtabase for Regulatory Grade micrObial Sequences (FDA-ARGOS): Supporting development and validation of Infectious Disease Dx tests.</title>
        <authorList>
            <person name="Minogue T."/>
            <person name="Wolcott M."/>
            <person name="Wasieloski L."/>
            <person name="Aguilar W."/>
            <person name="Moore D."/>
            <person name="Tallon L.J."/>
            <person name="Sadzewicz L."/>
            <person name="Ott S."/>
            <person name="Zhao X."/>
            <person name="Nagaraj S."/>
            <person name="Vavikolanu K."/>
            <person name="Aluvathingal J."/>
            <person name="Nadendla S."/>
            <person name="Sichtig H."/>
        </authorList>
    </citation>
    <scope>NUCLEOTIDE SEQUENCE</scope>
    <source>
        <strain evidence="1">FDAARGOS_387</strain>
    </source>
</reference>
<evidence type="ECO:0000313" key="1">
    <source>
        <dbReference type="EMBL" id="PHI31682.1"/>
    </source>
</evidence>
<dbReference type="EMBL" id="PDDX01000001">
    <property type="protein sequence ID" value="PHI31682.1"/>
    <property type="molecule type" value="Genomic_DNA"/>
</dbReference>
<reference evidence="3" key="1">
    <citation type="submission" date="2017-09" db="EMBL/GenBank/DDBJ databases">
        <title>FDA dAtabase for Regulatory Grade micrObial Sequences (FDA-ARGOS): Supporting development and validation of Infectious Disease Dx tests.</title>
        <authorList>
            <person name="Minogue T."/>
            <person name="Wolcott M."/>
            <person name="Wasieloski L."/>
            <person name="Aguilar W."/>
            <person name="Moore D."/>
            <person name="Tallon L."/>
            <person name="Sadzewicz L."/>
            <person name="Ott S."/>
            <person name="Zhao X."/>
            <person name="Nagaraj S."/>
            <person name="Vavikolanu K."/>
            <person name="Aluvathingal J."/>
            <person name="Nadendla S."/>
            <person name="Sichtig H."/>
        </authorList>
    </citation>
    <scope>NUCLEOTIDE SEQUENCE [LARGE SCALE GENOMIC DNA]</scope>
    <source>
        <strain evidence="3">FDAARGOS_387</strain>
    </source>
</reference>
<gene>
    <name evidence="1" type="primary">vasA</name>
    <name evidence="1" type="ORF">CRN84_21280</name>
    <name evidence="2" type="ORF">NCTC12282_05822</name>
</gene>
<dbReference type="Proteomes" id="UP000373449">
    <property type="component" value="Unassembled WGS sequence"/>
</dbReference>
<dbReference type="PANTHER" id="PTHR35370">
    <property type="entry name" value="CYTOPLASMIC PROTEIN-RELATED-RELATED"/>
    <property type="match status" value="1"/>
</dbReference>
<evidence type="ECO:0000313" key="4">
    <source>
        <dbReference type="Proteomes" id="UP000373449"/>
    </source>
</evidence>
<dbReference type="STRING" id="1111728.GCA_000427805_01477"/>
<evidence type="ECO:0000313" key="2">
    <source>
        <dbReference type="EMBL" id="VFS52416.1"/>
    </source>
</evidence>
<dbReference type="PANTHER" id="PTHR35370:SF1">
    <property type="entry name" value="TYPE VI SECRETION SYSTEM COMPONENT TSSF1"/>
    <property type="match status" value="1"/>
</dbReference>